<dbReference type="CDD" id="cd21128">
    <property type="entry name" value="SPASM_rSAM"/>
    <property type="match status" value="1"/>
</dbReference>
<gene>
    <name evidence="6" type="ORF">SAMN00808754_2707</name>
</gene>
<evidence type="ECO:0000313" key="7">
    <source>
        <dbReference type="Proteomes" id="UP000192569"/>
    </source>
</evidence>
<evidence type="ECO:0000259" key="5">
    <source>
        <dbReference type="PROSITE" id="PS51918"/>
    </source>
</evidence>
<dbReference type="SFLD" id="SFLDG01386">
    <property type="entry name" value="main_SPASM_domain-containing"/>
    <property type="match status" value="1"/>
</dbReference>
<protein>
    <submittedName>
        <fullName evidence="6">Radical SAM superfamily enzyme, MoaA/NifB/PqqE/SkfB family</fullName>
    </submittedName>
</protein>
<sequence length="476" mass="54478">MGLGWVYIFTKETAAGGEEQGMNLAETFVGEKLLEQGVKFILRNPERNLRGILGIAEKLAREPHHREMVAAVKRVLQDKESNWYKFAQRLLTQTHPNIRQRLAINFFVNSTFIGVPRQKEWATKLGVSVPYAILMDPTEKCNLNCLGCWAGDYQRTQELDLATMDRIATEGEKLGIYFIVLSGGEPLLRRQDILTLAERHPDQVFHVFTNGTLIDESFVQEMVRLGNITVAISLEGFEETTDARRGKGVFKKVMRAMDLLRENGAVFGASVTYTRKNTEELGSEAFIDMLVDKGVAFVWFFTYIPIGKDVDLEMMATPEQRAWMFERITYFRQTKPIFLVDFWNDGEASNGCIAGGRRYFHINAAGEVEPCAFVHYSTCNIKNISLIEALQNPLFRAYQKRQPFHPNLRRPCPLIDNPEMLREIVHESGAYCTQLHDEETIDEFAAKLTPYAQEWGRLADNIWEEKQSTLREAQVQ</sequence>
<dbReference type="InterPro" id="IPR058240">
    <property type="entry name" value="rSAM_sf"/>
</dbReference>
<dbReference type="STRING" id="698762.SAMN00808754_2707"/>
<evidence type="ECO:0000256" key="4">
    <source>
        <dbReference type="ARBA" id="ARBA00023014"/>
    </source>
</evidence>
<proteinExistence type="predicted"/>
<dbReference type="InterPro" id="IPR007197">
    <property type="entry name" value="rSAM"/>
</dbReference>
<keyword evidence="2" id="KW-0479">Metal-binding</keyword>
<dbReference type="Pfam" id="PF04055">
    <property type="entry name" value="Radical_SAM"/>
    <property type="match status" value="1"/>
</dbReference>
<dbReference type="CDD" id="cd01335">
    <property type="entry name" value="Radical_SAM"/>
    <property type="match status" value="1"/>
</dbReference>
<evidence type="ECO:0000313" key="6">
    <source>
        <dbReference type="EMBL" id="SMB99050.1"/>
    </source>
</evidence>
<dbReference type="SUPFAM" id="SSF102114">
    <property type="entry name" value="Radical SAM enzymes"/>
    <property type="match status" value="1"/>
</dbReference>
<dbReference type="GO" id="GO:0046872">
    <property type="term" value="F:metal ion binding"/>
    <property type="evidence" value="ECO:0007669"/>
    <property type="project" value="UniProtKB-KW"/>
</dbReference>
<dbReference type="InterPro" id="IPR006638">
    <property type="entry name" value="Elp3/MiaA/NifB-like_rSAM"/>
</dbReference>
<dbReference type="Pfam" id="PF13186">
    <property type="entry name" value="SPASM"/>
    <property type="match status" value="1"/>
</dbReference>
<accession>A0A1W1W0M8</accession>
<dbReference type="GO" id="GO:0051536">
    <property type="term" value="F:iron-sulfur cluster binding"/>
    <property type="evidence" value="ECO:0007669"/>
    <property type="project" value="UniProtKB-KW"/>
</dbReference>
<dbReference type="EMBL" id="LT838272">
    <property type="protein sequence ID" value="SMB99050.1"/>
    <property type="molecule type" value="Genomic_DNA"/>
</dbReference>
<dbReference type="SFLD" id="SFLDG01067">
    <property type="entry name" value="SPASM/twitch_domain_containing"/>
    <property type="match status" value="1"/>
</dbReference>
<keyword evidence="3" id="KW-0408">Iron</keyword>
<dbReference type="InterPro" id="IPR023885">
    <property type="entry name" value="4Fe4S-binding_SPASM_dom"/>
</dbReference>
<evidence type="ECO:0000256" key="1">
    <source>
        <dbReference type="ARBA" id="ARBA00022691"/>
    </source>
</evidence>
<dbReference type="PANTHER" id="PTHR43524:SF1">
    <property type="entry name" value="RADICAL SAM SUPERFAMILY PROTEIN"/>
    <property type="match status" value="1"/>
</dbReference>
<dbReference type="AlphaFoldDB" id="A0A1W1W0M8"/>
<keyword evidence="7" id="KW-1185">Reference proteome</keyword>
<dbReference type="Gene3D" id="3.20.20.70">
    <property type="entry name" value="Aldolase class I"/>
    <property type="match status" value="1"/>
</dbReference>
<name>A0A1W1W0M8_9FIRM</name>
<dbReference type="InterPro" id="IPR013785">
    <property type="entry name" value="Aldolase_TIM"/>
</dbReference>
<dbReference type="PANTHER" id="PTHR43524">
    <property type="entry name" value="RADICAL SAM SUPERFAMILY PROTEIN"/>
    <property type="match status" value="1"/>
</dbReference>
<organism evidence="6 7">
    <name type="scientific">Thermanaeromonas toyohensis ToBE</name>
    <dbReference type="NCBI Taxonomy" id="698762"/>
    <lineage>
        <taxon>Bacteria</taxon>
        <taxon>Bacillati</taxon>
        <taxon>Bacillota</taxon>
        <taxon>Clostridia</taxon>
        <taxon>Neomoorellales</taxon>
        <taxon>Neomoorellaceae</taxon>
        <taxon>Thermanaeromonas</taxon>
    </lineage>
</organism>
<evidence type="ECO:0000256" key="3">
    <source>
        <dbReference type="ARBA" id="ARBA00023004"/>
    </source>
</evidence>
<dbReference type="GO" id="GO:0003824">
    <property type="term" value="F:catalytic activity"/>
    <property type="evidence" value="ECO:0007669"/>
    <property type="project" value="InterPro"/>
</dbReference>
<reference evidence="6 7" key="1">
    <citation type="submission" date="2017-04" db="EMBL/GenBank/DDBJ databases">
        <authorList>
            <person name="Afonso C.L."/>
            <person name="Miller P.J."/>
            <person name="Scott M.A."/>
            <person name="Spackman E."/>
            <person name="Goraichik I."/>
            <person name="Dimitrov K.M."/>
            <person name="Suarez D.L."/>
            <person name="Swayne D.E."/>
        </authorList>
    </citation>
    <scope>NUCLEOTIDE SEQUENCE [LARGE SCALE GENOMIC DNA]</scope>
    <source>
        <strain evidence="6 7">ToBE</strain>
    </source>
</reference>
<dbReference type="PROSITE" id="PS51918">
    <property type="entry name" value="RADICAL_SAM"/>
    <property type="match status" value="1"/>
</dbReference>
<dbReference type="SFLD" id="SFLDS00029">
    <property type="entry name" value="Radical_SAM"/>
    <property type="match status" value="1"/>
</dbReference>
<keyword evidence="1" id="KW-0949">S-adenosyl-L-methionine</keyword>
<evidence type="ECO:0000256" key="2">
    <source>
        <dbReference type="ARBA" id="ARBA00022723"/>
    </source>
</evidence>
<feature type="domain" description="Radical SAM core" evidence="5">
    <location>
        <begin position="127"/>
        <end position="332"/>
    </location>
</feature>
<dbReference type="Proteomes" id="UP000192569">
    <property type="component" value="Chromosome I"/>
</dbReference>
<dbReference type="SMART" id="SM00729">
    <property type="entry name" value="Elp3"/>
    <property type="match status" value="1"/>
</dbReference>
<keyword evidence="4" id="KW-0411">Iron-sulfur</keyword>